<dbReference type="PANTHER" id="PTHR44329:SF214">
    <property type="entry name" value="PROTEIN KINASE DOMAIN-CONTAINING PROTEIN"/>
    <property type="match status" value="1"/>
</dbReference>
<feature type="compositionally biased region" description="Polar residues" evidence="1">
    <location>
        <begin position="262"/>
        <end position="273"/>
    </location>
</feature>
<dbReference type="GO" id="GO:0004674">
    <property type="term" value="F:protein serine/threonine kinase activity"/>
    <property type="evidence" value="ECO:0007669"/>
    <property type="project" value="TreeGrafter"/>
</dbReference>
<feature type="region of interest" description="Disordered" evidence="1">
    <location>
        <begin position="648"/>
        <end position="694"/>
    </location>
</feature>
<dbReference type="Gene3D" id="1.10.510.10">
    <property type="entry name" value="Transferase(Phosphotransferase) domain 1"/>
    <property type="match status" value="1"/>
</dbReference>
<evidence type="ECO:0000313" key="5">
    <source>
        <dbReference type="Proteomes" id="UP000612055"/>
    </source>
</evidence>
<name>A0A836C466_9CHLO</name>
<dbReference type="PANTHER" id="PTHR44329">
    <property type="entry name" value="SERINE/THREONINE-PROTEIN KINASE TNNI3K-RELATED"/>
    <property type="match status" value="1"/>
</dbReference>
<keyword evidence="2" id="KW-0812">Transmembrane</keyword>
<dbReference type="PROSITE" id="PS50011">
    <property type="entry name" value="PROTEIN_KINASE_DOM"/>
    <property type="match status" value="1"/>
</dbReference>
<dbReference type="EMBL" id="JAEHOE010000010">
    <property type="protein sequence ID" value="KAG2498429.1"/>
    <property type="molecule type" value="Genomic_DNA"/>
</dbReference>
<dbReference type="OrthoDB" id="1668230at2759"/>
<reference evidence="4" key="1">
    <citation type="journal article" date="2020" name="bioRxiv">
        <title>Comparative genomics of Chlamydomonas.</title>
        <authorList>
            <person name="Craig R.J."/>
            <person name="Hasan A.R."/>
            <person name="Ness R.W."/>
            <person name="Keightley P.D."/>
        </authorList>
    </citation>
    <scope>NUCLEOTIDE SEQUENCE</scope>
    <source>
        <strain evidence="4">CCAP 11/70</strain>
    </source>
</reference>
<dbReference type="Pfam" id="PF07714">
    <property type="entry name" value="PK_Tyr_Ser-Thr"/>
    <property type="match status" value="2"/>
</dbReference>
<dbReference type="PROSITE" id="PS00108">
    <property type="entry name" value="PROTEIN_KINASE_ST"/>
    <property type="match status" value="1"/>
</dbReference>
<protein>
    <recommendedName>
        <fullName evidence="3">Protein kinase domain-containing protein</fullName>
    </recommendedName>
</protein>
<keyword evidence="2" id="KW-0472">Membrane</keyword>
<feature type="region of interest" description="Disordered" evidence="1">
    <location>
        <begin position="732"/>
        <end position="843"/>
    </location>
</feature>
<dbReference type="AlphaFoldDB" id="A0A836C466"/>
<dbReference type="InterPro" id="IPR001245">
    <property type="entry name" value="Ser-Thr/Tyr_kinase_cat_dom"/>
</dbReference>
<proteinExistence type="predicted"/>
<dbReference type="InterPro" id="IPR051681">
    <property type="entry name" value="Ser/Thr_Kinases-Pseudokinases"/>
</dbReference>
<accession>A0A836C466</accession>
<gene>
    <name evidence="4" type="ORF">HYH03_003687</name>
</gene>
<feature type="region of interest" description="Disordered" evidence="1">
    <location>
        <begin position="608"/>
        <end position="628"/>
    </location>
</feature>
<evidence type="ECO:0000259" key="3">
    <source>
        <dbReference type="PROSITE" id="PS50011"/>
    </source>
</evidence>
<feature type="domain" description="Protein kinase" evidence="3">
    <location>
        <begin position="764"/>
        <end position="1080"/>
    </location>
</feature>
<keyword evidence="2" id="KW-1133">Transmembrane helix</keyword>
<evidence type="ECO:0000256" key="2">
    <source>
        <dbReference type="SAM" id="Phobius"/>
    </source>
</evidence>
<dbReference type="InterPro" id="IPR008271">
    <property type="entry name" value="Ser/Thr_kinase_AS"/>
</dbReference>
<evidence type="ECO:0000256" key="1">
    <source>
        <dbReference type="SAM" id="MobiDB-lite"/>
    </source>
</evidence>
<dbReference type="InterPro" id="IPR011009">
    <property type="entry name" value="Kinase-like_dom_sf"/>
</dbReference>
<dbReference type="Gene3D" id="3.30.200.20">
    <property type="entry name" value="Phosphorylase Kinase, domain 1"/>
    <property type="match status" value="1"/>
</dbReference>
<dbReference type="SMART" id="SM00220">
    <property type="entry name" value="S_TKc"/>
    <property type="match status" value="1"/>
</dbReference>
<sequence>MALVRLVARADQDVVPPGFVPATTEAELVGAVTNNSVPGAHLTNNLKLTANGWPATAISRTSNFTVFGGGRFPILDLSFIEGKIQLAPNVAFTFEQVELRNTRQRSGFEVDIFYLSNNATVRYRNIIYHCLSCLPPQLIQSLMMAAPSATVPQNIISGPSFCRPQPQLRPPFLRACYNSSNAFHILSASALLAPSGIPGLTMGGGYVLESNTDTWFLCEHPVTEEECAKGYDFCVRNKIQDLYTQDKTFELIAAWESEQAGNITAPDSSGNVTSSSGDGDAGGGGSSNTVGIAVGVAVGGFFALALAAGLALFLRRRRRASQLDDKDPPHVAVIVDSFHAPADSSKLDPAHSSGGQRSCGNGATVNGTGSHSKGEVTLPLSVVNVRRAAGADPSGGLCSTDGARGNTISGETWANESAPSSLDADAQVLSVLNAAQSAGADHKPIVVVAGVAIELGAQLGAGSFGKVFRGTWKARPVAVKVLQYGAELCREVHNEVMLSQTLRHPNIVSSLYFAQVLPGGRVGMHTAYPASTSAPASEDRGDSHPGRGVRVQVVTQPAAAASPAYVVPPRDEDHAQAGSYSRFIVSGVHVSGIGTGVSLGSGPVRIGGARPADATDAPSNAAPNGPSRTADTSIVVAAAAALAPTSTANASSLAPVLSGRQGSTPGMGASGPRAGSPARPSSAHSLPNVEASRAQAQAASAVAKFGRCSSPGPATAAGRNAAELALDLGFREDEDGSASGGSGSDAQRASRRTPDVLAQWAEQRRRQEQAEKGQTDLVIPASHVTPKGHVLQPPQPRTPSKRSVANGVPAATEEEETSGTLASPVVSASQRERTQASLAPPPSSVAGAAAASLPVEALWLAAHTHPAEGCSHGFLVMELCEGGSVALWRSGRWKGGEQPDLGVILRVALDMAYGLSYIHSLGICHGDLKLSNVLLARSGSATSATSASSAPDDALAGWSAKLCDFGLSRVLTGERTHVSTRPHGTPTHMAPELWAKGHVSQPADVYAFGITLWELATGERPYRGLNAARILHRVMLSGGRPALPLWLPPSYSRLVSSCWAQTAKERPSAAEIVRHLEAMLSVLAAVTGP</sequence>
<comment type="caution">
    <text evidence="4">The sequence shown here is derived from an EMBL/GenBank/DDBJ whole genome shotgun (WGS) entry which is preliminary data.</text>
</comment>
<evidence type="ECO:0000313" key="4">
    <source>
        <dbReference type="EMBL" id="KAG2498429.1"/>
    </source>
</evidence>
<keyword evidence="5" id="KW-1185">Reference proteome</keyword>
<organism evidence="4 5">
    <name type="scientific">Edaphochlamys debaryana</name>
    <dbReference type="NCBI Taxonomy" id="47281"/>
    <lineage>
        <taxon>Eukaryota</taxon>
        <taxon>Viridiplantae</taxon>
        <taxon>Chlorophyta</taxon>
        <taxon>core chlorophytes</taxon>
        <taxon>Chlorophyceae</taxon>
        <taxon>CS clade</taxon>
        <taxon>Chlamydomonadales</taxon>
        <taxon>Chlamydomonadales incertae sedis</taxon>
        <taxon>Edaphochlamys</taxon>
    </lineage>
</organism>
<feature type="region of interest" description="Disordered" evidence="1">
    <location>
        <begin position="343"/>
        <end position="376"/>
    </location>
</feature>
<dbReference type="Proteomes" id="UP000612055">
    <property type="component" value="Unassembled WGS sequence"/>
</dbReference>
<dbReference type="GO" id="GO:0005524">
    <property type="term" value="F:ATP binding"/>
    <property type="evidence" value="ECO:0007669"/>
    <property type="project" value="InterPro"/>
</dbReference>
<dbReference type="InterPro" id="IPR000719">
    <property type="entry name" value="Prot_kinase_dom"/>
</dbReference>
<feature type="compositionally biased region" description="Polar residues" evidence="1">
    <location>
        <begin position="818"/>
        <end position="829"/>
    </location>
</feature>
<feature type="transmembrane region" description="Helical" evidence="2">
    <location>
        <begin position="290"/>
        <end position="314"/>
    </location>
</feature>
<feature type="compositionally biased region" description="Basic and acidic residues" evidence="1">
    <location>
        <begin position="762"/>
        <end position="774"/>
    </location>
</feature>
<feature type="region of interest" description="Disordered" evidence="1">
    <location>
        <begin position="262"/>
        <end position="284"/>
    </location>
</feature>
<dbReference type="SUPFAM" id="SSF56112">
    <property type="entry name" value="Protein kinase-like (PK-like)"/>
    <property type="match status" value="1"/>
</dbReference>
<feature type="compositionally biased region" description="Polar residues" evidence="1">
    <location>
        <begin position="353"/>
        <end position="371"/>
    </location>
</feature>